<name>A0A6S6SBD9_9BACT</name>
<feature type="transmembrane region" description="Helical" evidence="8">
    <location>
        <begin position="174"/>
        <end position="198"/>
    </location>
</feature>
<dbReference type="PANTHER" id="PTHR43562:SF1">
    <property type="entry name" value="NA(+)_H(+) ANTIPORTER YJBQ-RELATED"/>
    <property type="match status" value="1"/>
</dbReference>
<keyword evidence="5 8" id="KW-1133">Transmembrane helix</keyword>
<feature type="domain" description="Cation/H+ exchanger transmembrane" evidence="9">
    <location>
        <begin position="14"/>
        <end position="372"/>
    </location>
</feature>
<feature type="transmembrane region" description="Helical" evidence="8">
    <location>
        <begin position="357"/>
        <end position="377"/>
    </location>
</feature>
<keyword evidence="4 8" id="KW-0812">Transmembrane</keyword>
<evidence type="ECO:0000256" key="8">
    <source>
        <dbReference type="SAM" id="Phobius"/>
    </source>
</evidence>
<gene>
    <name evidence="10" type="ORF">HELGO_WM36544</name>
</gene>
<evidence type="ECO:0000256" key="5">
    <source>
        <dbReference type="ARBA" id="ARBA00022989"/>
    </source>
</evidence>
<evidence type="ECO:0000256" key="2">
    <source>
        <dbReference type="ARBA" id="ARBA00022448"/>
    </source>
</evidence>
<keyword evidence="3" id="KW-0050">Antiport</keyword>
<keyword evidence="2" id="KW-0813">Transport</keyword>
<evidence type="ECO:0000256" key="3">
    <source>
        <dbReference type="ARBA" id="ARBA00022449"/>
    </source>
</evidence>
<feature type="transmembrane region" description="Helical" evidence="8">
    <location>
        <begin position="6"/>
        <end position="25"/>
    </location>
</feature>
<dbReference type="EMBL" id="CACVAW010000025">
    <property type="protein sequence ID" value="CAA6807193.1"/>
    <property type="molecule type" value="Genomic_DNA"/>
</dbReference>
<sequence>MDTNVSIIITISLILISSPFLSRILRIPTTPIEIALGSIAILLGFVSHNEIFHLMAEVGFFYLMFLAGLEVDLRDLLRTPKNDVIKGLLYTFSLFALSYVAILIFDLSILYIAILPLISIGLLPALIKEFGKDVSWLNFSLSMGIIGEIFSIAALTITSASFEFGVGFELYRAIGYFTIFLLAVMFVFHFSKILFWWFPILQEKLMPQFDKNDKDVRFSMAIFFLIIAVMLILHLEVAFGAFVAGMFITTFFDHKASLPHKLESFGFGFLVPIFFIYVGTTFDLRYLLYPELLMKASLIIFLMIFIRFVSSFIFDNLPTINKKFLFALSHSMPLTLIVAISTIAYKAEHIQKLDYYALILASIAEVIICMILIKGLYKIKI</sequence>
<evidence type="ECO:0000256" key="7">
    <source>
        <dbReference type="ARBA" id="ARBA00023136"/>
    </source>
</evidence>
<evidence type="ECO:0000259" key="9">
    <source>
        <dbReference type="Pfam" id="PF00999"/>
    </source>
</evidence>
<organism evidence="10">
    <name type="scientific">uncultured Campylobacterales bacterium</name>
    <dbReference type="NCBI Taxonomy" id="352960"/>
    <lineage>
        <taxon>Bacteria</taxon>
        <taxon>Pseudomonadati</taxon>
        <taxon>Campylobacterota</taxon>
        <taxon>Epsilonproteobacteria</taxon>
        <taxon>Campylobacterales</taxon>
        <taxon>environmental samples</taxon>
    </lineage>
</organism>
<dbReference type="InterPro" id="IPR006153">
    <property type="entry name" value="Cation/H_exchanger_TM"/>
</dbReference>
<dbReference type="Pfam" id="PF00999">
    <property type="entry name" value="Na_H_Exchanger"/>
    <property type="match status" value="1"/>
</dbReference>
<evidence type="ECO:0000313" key="10">
    <source>
        <dbReference type="EMBL" id="CAA6807193.1"/>
    </source>
</evidence>
<dbReference type="GO" id="GO:1902600">
    <property type="term" value="P:proton transmembrane transport"/>
    <property type="evidence" value="ECO:0007669"/>
    <property type="project" value="InterPro"/>
</dbReference>
<dbReference type="Gene3D" id="1.20.1530.20">
    <property type="match status" value="1"/>
</dbReference>
<feature type="transmembrane region" description="Helical" evidence="8">
    <location>
        <begin position="84"/>
        <end position="102"/>
    </location>
</feature>
<feature type="transmembrane region" description="Helical" evidence="8">
    <location>
        <begin position="32"/>
        <end position="48"/>
    </location>
</feature>
<dbReference type="GO" id="GO:0016020">
    <property type="term" value="C:membrane"/>
    <property type="evidence" value="ECO:0007669"/>
    <property type="project" value="UniProtKB-SubCell"/>
</dbReference>
<proteinExistence type="predicted"/>
<protein>
    <submittedName>
        <fullName evidence="10">NA+/H+ antiporter (NapA), putative</fullName>
    </submittedName>
</protein>
<evidence type="ECO:0000256" key="1">
    <source>
        <dbReference type="ARBA" id="ARBA00004141"/>
    </source>
</evidence>
<dbReference type="InterPro" id="IPR038770">
    <property type="entry name" value="Na+/solute_symporter_sf"/>
</dbReference>
<evidence type="ECO:0000256" key="6">
    <source>
        <dbReference type="ARBA" id="ARBA00023065"/>
    </source>
</evidence>
<reference evidence="10" key="1">
    <citation type="submission" date="2020-01" db="EMBL/GenBank/DDBJ databases">
        <authorList>
            <person name="Meier V. D."/>
            <person name="Meier V D."/>
        </authorList>
    </citation>
    <scope>NUCLEOTIDE SEQUENCE</scope>
    <source>
        <strain evidence="10">HLG_WM_MAG_12</strain>
    </source>
</reference>
<keyword evidence="6" id="KW-0406">Ion transport</keyword>
<accession>A0A6S6SBD9</accession>
<feature type="transmembrane region" description="Helical" evidence="8">
    <location>
        <begin position="264"/>
        <end position="284"/>
    </location>
</feature>
<dbReference type="AlphaFoldDB" id="A0A6S6SBD9"/>
<evidence type="ECO:0000256" key="4">
    <source>
        <dbReference type="ARBA" id="ARBA00022692"/>
    </source>
</evidence>
<feature type="transmembrane region" description="Helical" evidence="8">
    <location>
        <begin position="219"/>
        <end position="252"/>
    </location>
</feature>
<comment type="subcellular location">
    <subcellularLocation>
        <location evidence="1">Membrane</location>
        <topology evidence="1">Multi-pass membrane protein</topology>
    </subcellularLocation>
</comment>
<dbReference type="GO" id="GO:0015297">
    <property type="term" value="F:antiporter activity"/>
    <property type="evidence" value="ECO:0007669"/>
    <property type="project" value="UniProtKB-KW"/>
</dbReference>
<feature type="transmembrane region" description="Helical" evidence="8">
    <location>
        <begin position="108"/>
        <end position="127"/>
    </location>
</feature>
<feature type="transmembrane region" description="Helical" evidence="8">
    <location>
        <begin position="139"/>
        <end position="162"/>
    </location>
</feature>
<feature type="transmembrane region" description="Helical" evidence="8">
    <location>
        <begin position="326"/>
        <end position="345"/>
    </location>
</feature>
<dbReference type="PANTHER" id="PTHR43562">
    <property type="entry name" value="NAPA-TYPE SODIUM/HYDROGEN ANTIPORTER"/>
    <property type="match status" value="1"/>
</dbReference>
<feature type="transmembrane region" description="Helical" evidence="8">
    <location>
        <begin position="296"/>
        <end position="314"/>
    </location>
</feature>
<keyword evidence="7 8" id="KW-0472">Membrane</keyword>